<dbReference type="GO" id="GO:0018580">
    <property type="term" value="F:nitronate monooxygenase activity"/>
    <property type="evidence" value="ECO:0007669"/>
    <property type="project" value="InterPro"/>
</dbReference>
<dbReference type="GO" id="GO:0051213">
    <property type="term" value="F:dioxygenase activity"/>
    <property type="evidence" value="ECO:0007669"/>
    <property type="project" value="UniProtKB-KW"/>
</dbReference>
<dbReference type="Proteomes" id="UP000070394">
    <property type="component" value="Unassembled WGS sequence"/>
</dbReference>
<keyword evidence="6" id="KW-0223">Dioxygenase</keyword>
<evidence type="ECO:0000256" key="1">
    <source>
        <dbReference type="ARBA" id="ARBA00003535"/>
    </source>
</evidence>
<dbReference type="InterPro" id="IPR013785">
    <property type="entry name" value="Aldolase_TIM"/>
</dbReference>
<dbReference type="OrthoDB" id="9778912at2"/>
<evidence type="ECO:0000256" key="5">
    <source>
        <dbReference type="ARBA" id="ARBA00023002"/>
    </source>
</evidence>
<dbReference type="CDD" id="cd04730">
    <property type="entry name" value="NPD_like"/>
    <property type="match status" value="1"/>
</dbReference>
<dbReference type="PATRIC" id="fig|467210.3.peg.1566"/>
<gene>
    <name evidence="6" type="ORF">HMPREF1866_01581</name>
</gene>
<dbReference type="Gene3D" id="3.20.20.70">
    <property type="entry name" value="Aldolase class I"/>
    <property type="match status" value="1"/>
</dbReference>
<reference evidence="7" key="1">
    <citation type="submission" date="2016-01" db="EMBL/GenBank/DDBJ databases">
        <authorList>
            <person name="Mitreva M."/>
            <person name="Pepin K.H."/>
            <person name="Mihindukulasuriya K.A."/>
            <person name="Fulton R."/>
            <person name="Fronick C."/>
            <person name="O'Laughlin M."/>
            <person name="Miner T."/>
            <person name="Herter B."/>
            <person name="Rosa B.A."/>
            <person name="Cordes M."/>
            <person name="Tomlinson C."/>
            <person name="Wollam A."/>
            <person name="Palsikar V.B."/>
            <person name="Mardis E.R."/>
            <person name="Wilson R.K."/>
        </authorList>
    </citation>
    <scope>NUCLEOTIDE SEQUENCE [LARGE SCALE GENOMIC DNA]</scope>
    <source>
        <strain evidence="7">DNF00896</strain>
    </source>
</reference>
<comment type="caution">
    <text evidence="6">The sequence shown here is derived from an EMBL/GenBank/DDBJ whole genome shotgun (WGS) entry which is preliminary data.</text>
</comment>
<dbReference type="PANTHER" id="PTHR32332:SF18">
    <property type="entry name" value="2-NITROPROPANE DIOXYGENASE"/>
    <property type="match status" value="1"/>
</dbReference>
<dbReference type="PANTHER" id="PTHR32332">
    <property type="entry name" value="2-NITROPROPANE DIOXYGENASE"/>
    <property type="match status" value="1"/>
</dbReference>
<name>A0A133ZP25_9FIRM</name>
<accession>A0A133ZP25</accession>
<evidence type="ECO:0000256" key="3">
    <source>
        <dbReference type="ARBA" id="ARBA00022630"/>
    </source>
</evidence>
<evidence type="ECO:0000256" key="4">
    <source>
        <dbReference type="ARBA" id="ARBA00022643"/>
    </source>
</evidence>
<dbReference type="AlphaFoldDB" id="A0A133ZP25"/>
<sequence>MEVLKIGDRSLLYPIIQGGMGVGISLSSLAAHVAGNGGMGIISTAQIGFRDDDFYKNPIPANLRAVKTELDKARALAAQVFEKFKDSNRAAKFLDKLKDYVPFIGFNIMVATNKYADYVIEAVKAGADIIISGAGLPIDLPELVQKGQEISGNEKKTCIAPIVSSRKSAKVILKMWDRKYKTTADAVVIEGPLAGGHLGFSYDELHELGADTMASKNYKRDKYDAEIKEIIEEVRIYEEKFGKKIPVFVAGGIYTKEDIAHAMSLGADGVQMGTRFVTTYECDAPDDYKQTYIDAKEEDIVITKSPVGMPGRAIRNDFMDRLKEGPVPIRHCCNCLATSVCDRKTIPYCITEALCCAANSDESHALLFCGANAYRAKKIEHVADIMNELTENI</sequence>
<keyword evidence="4" id="KW-0288">FMN</keyword>
<keyword evidence="5" id="KW-0560">Oxidoreductase</keyword>
<dbReference type="Pfam" id="PF03060">
    <property type="entry name" value="NMO"/>
    <property type="match status" value="1"/>
</dbReference>
<evidence type="ECO:0000313" key="6">
    <source>
        <dbReference type="EMBL" id="KXB57186.1"/>
    </source>
</evidence>
<comment type="function">
    <text evidence="1">Nitronate monooxygenase that uses molecular oxygen to catalyze the oxidative denitrification of alkyl nitronates. Acts on propionate 3-nitronate (P3N), the presumed physiological substrate. Probably functions in the detoxification of P3N, a metabolic poison produced by plants and fungi as a defense mechanism.</text>
</comment>
<keyword evidence="3" id="KW-0285">Flavoprotein</keyword>
<dbReference type="SUPFAM" id="SSF51412">
    <property type="entry name" value="Inosine monophosphate dehydrogenase (IMPDH)"/>
    <property type="match status" value="1"/>
</dbReference>
<dbReference type="EMBL" id="LSDA01000095">
    <property type="protein sequence ID" value="KXB57186.1"/>
    <property type="molecule type" value="Genomic_DNA"/>
</dbReference>
<dbReference type="InterPro" id="IPR004136">
    <property type="entry name" value="NMO"/>
</dbReference>
<evidence type="ECO:0000313" key="7">
    <source>
        <dbReference type="Proteomes" id="UP000070394"/>
    </source>
</evidence>
<dbReference type="STRING" id="467210.HMPREF1866_01581"/>
<protein>
    <recommendedName>
        <fullName evidence="2">Probable nitronate monooxygenase</fullName>
    </recommendedName>
</protein>
<dbReference type="RefSeq" id="WP_060931310.1">
    <property type="nucleotide sequence ID" value="NZ_KQ959831.1"/>
</dbReference>
<evidence type="ECO:0000256" key="2">
    <source>
        <dbReference type="ARBA" id="ARBA00013457"/>
    </source>
</evidence>
<organism evidence="6 7">
    <name type="scientific">Lachnoanaerobaculum saburreum</name>
    <dbReference type="NCBI Taxonomy" id="467210"/>
    <lineage>
        <taxon>Bacteria</taxon>
        <taxon>Bacillati</taxon>
        <taxon>Bacillota</taxon>
        <taxon>Clostridia</taxon>
        <taxon>Lachnospirales</taxon>
        <taxon>Lachnospiraceae</taxon>
        <taxon>Lachnoanaerobaculum</taxon>
    </lineage>
</organism>
<keyword evidence="7" id="KW-1185">Reference proteome</keyword>
<proteinExistence type="predicted"/>